<evidence type="ECO:0000256" key="4">
    <source>
        <dbReference type="SAM" id="MobiDB-lite"/>
    </source>
</evidence>
<dbReference type="PROSITE" id="PS51450">
    <property type="entry name" value="LRR"/>
    <property type="match status" value="1"/>
</dbReference>
<dbReference type="EMBL" id="JAWDGP010002877">
    <property type="protein sequence ID" value="KAK3779178.1"/>
    <property type="molecule type" value="Genomic_DNA"/>
</dbReference>
<evidence type="ECO:0000256" key="2">
    <source>
        <dbReference type="ARBA" id="ARBA00022614"/>
    </source>
</evidence>
<evidence type="ECO:0000256" key="1">
    <source>
        <dbReference type="ARBA" id="ARBA00022468"/>
    </source>
</evidence>
<dbReference type="AlphaFoldDB" id="A0AAE1A1F7"/>
<feature type="compositionally biased region" description="Basic residues" evidence="4">
    <location>
        <begin position="1"/>
        <end position="14"/>
    </location>
</feature>
<keyword evidence="3" id="KW-0677">Repeat</keyword>
<dbReference type="GO" id="GO:0005829">
    <property type="term" value="C:cytosol"/>
    <property type="evidence" value="ECO:0007669"/>
    <property type="project" value="TreeGrafter"/>
</dbReference>
<dbReference type="GO" id="GO:0005634">
    <property type="term" value="C:nucleus"/>
    <property type="evidence" value="ECO:0007669"/>
    <property type="project" value="TreeGrafter"/>
</dbReference>
<comment type="caution">
    <text evidence="5">The sequence shown here is derived from an EMBL/GenBank/DDBJ whole genome shotgun (WGS) entry which is preliminary data.</text>
</comment>
<feature type="compositionally biased region" description="Basic residues" evidence="4">
    <location>
        <begin position="273"/>
        <end position="283"/>
    </location>
</feature>
<evidence type="ECO:0000313" key="6">
    <source>
        <dbReference type="Proteomes" id="UP001283361"/>
    </source>
</evidence>
<dbReference type="SMART" id="SM00368">
    <property type="entry name" value="LRR_RI"/>
    <property type="match status" value="3"/>
</dbReference>
<feature type="region of interest" description="Disordered" evidence="4">
    <location>
        <begin position="1"/>
        <end position="37"/>
    </location>
</feature>
<protein>
    <submittedName>
        <fullName evidence="5">Uncharacterized protein</fullName>
    </submittedName>
</protein>
<keyword evidence="1" id="KW-0343">GTPase activation</keyword>
<dbReference type="Pfam" id="PF13516">
    <property type="entry name" value="LRR_6"/>
    <property type="match status" value="2"/>
</dbReference>
<keyword evidence="2" id="KW-0433">Leucine-rich repeat</keyword>
<dbReference type="PANTHER" id="PTHR24113:SF12">
    <property type="entry name" value="RAN GTPASE-ACTIVATING PROTEIN 1"/>
    <property type="match status" value="1"/>
</dbReference>
<accession>A0AAE1A1F7</accession>
<dbReference type="PANTHER" id="PTHR24113">
    <property type="entry name" value="RAN GTPASE-ACTIVATING PROTEIN 1"/>
    <property type="match status" value="1"/>
</dbReference>
<dbReference type="InterPro" id="IPR032675">
    <property type="entry name" value="LRR_dom_sf"/>
</dbReference>
<feature type="region of interest" description="Disordered" evidence="4">
    <location>
        <begin position="253"/>
        <end position="292"/>
    </location>
</feature>
<keyword evidence="6" id="KW-1185">Reference proteome</keyword>
<proteinExistence type="predicted"/>
<dbReference type="GO" id="GO:0005096">
    <property type="term" value="F:GTPase activator activity"/>
    <property type="evidence" value="ECO:0007669"/>
    <property type="project" value="UniProtKB-KW"/>
</dbReference>
<evidence type="ECO:0000256" key="3">
    <source>
        <dbReference type="ARBA" id="ARBA00022737"/>
    </source>
</evidence>
<organism evidence="5 6">
    <name type="scientific">Elysia crispata</name>
    <name type="common">lettuce slug</name>
    <dbReference type="NCBI Taxonomy" id="231223"/>
    <lineage>
        <taxon>Eukaryota</taxon>
        <taxon>Metazoa</taxon>
        <taxon>Spiralia</taxon>
        <taxon>Lophotrochozoa</taxon>
        <taxon>Mollusca</taxon>
        <taxon>Gastropoda</taxon>
        <taxon>Heterobranchia</taxon>
        <taxon>Euthyneura</taxon>
        <taxon>Panpulmonata</taxon>
        <taxon>Sacoglossa</taxon>
        <taxon>Placobranchoidea</taxon>
        <taxon>Plakobranchidae</taxon>
        <taxon>Elysia</taxon>
    </lineage>
</organism>
<name>A0AAE1A1F7_9GAST</name>
<reference evidence="5" key="1">
    <citation type="journal article" date="2023" name="G3 (Bethesda)">
        <title>A reference genome for the long-term kleptoplast-retaining sea slug Elysia crispata morphotype clarki.</title>
        <authorList>
            <person name="Eastman K.E."/>
            <person name="Pendleton A.L."/>
            <person name="Shaikh M.A."/>
            <person name="Suttiyut T."/>
            <person name="Ogas R."/>
            <person name="Tomko P."/>
            <person name="Gavelis G."/>
            <person name="Widhalm J.R."/>
            <person name="Wisecaver J.H."/>
        </authorList>
    </citation>
    <scope>NUCLEOTIDE SEQUENCE</scope>
    <source>
        <strain evidence="5">ECLA1</strain>
    </source>
</reference>
<dbReference type="Gene3D" id="3.80.10.10">
    <property type="entry name" value="Ribonuclease Inhibitor"/>
    <property type="match status" value="2"/>
</dbReference>
<evidence type="ECO:0000313" key="5">
    <source>
        <dbReference type="EMBL" id="KAK3779178.1"/>
    </source>
</evidence>
<dbReference type="InterPro" id="IPR027038">
    <property type="entry name" value="RanGap"/>
</dbReference>
<gene>
    <name evidence="5" type="ORF">RRG08_037239</name>
</gene>
<dbReference type="GO" id="GO:0031267">
    <property type="term" value="F:small GTPase binding"/>
    <property type="evidence" value="ECO:0007669"/>
    <property type="project" value="TreeGrafter"/>
</dbReference>
<sequence length="404" mass="45052">MPKGKKKGKGKGKGKGKDKGKGKEKGKKGSSGADNESRKLLKTYERNCAMTNSQMCSGIRSLLKAAAEDGKVVTKFILESVLVEKEGDMPVLFEPFIMSLRHERYKHIQDIHVWDYPMGHENIASLSLFLEKPYYPIRLLELMDCLIPAPSMPRLSQALPYCDLLTTLLLDYNEFGDEGCRHLCAGLERNYTLLSLSLCYCNLGVPSGAKLGRILSTTAVRDLFLDGNELQCEGVTELIKLCVDQSETEAYQREEEAKRKAEEEDLHEENAPKPKKKKGKKKKEPAGPPPVGPWVYKLHLADNGIDGYGDGGSFAPVICMRLFKKLVMNSKCLEELDLEDNHIGELGGKQLMEGLEYRKEAKLGGVKVRTSHKMKTDTFNTIVKLGTGLKKKGKKGKKKGKKKK</sequence>
<dbReference type="SUPFAM" id="SSF52047">
    <property type="entry name" value="RNI-like"/>
    <property type="match status" value="1"/>
</dbReference>
<dbReference type="GO" id="GO:0048471">
    <property type="term" value="C:perinuclear region of cytoplasm"/>
    <property type="evidence" value="ECO:0007669"/>
    <property type="project" value="TreeGrafter"/>
</dbReference>
<dbReference type="GO" id="GO:0006913">
    <property type="term" value="P:nucleocytoplasmic transport"/>
    <property type="evidence" value="ECO:0007669"/>
    <property type="project" value="TreeGrafter"/>
</dbReference>
<feature type="compositionally biased region" description="Basic and acidic residues" evidence="4">
    <location>
        <begin position="253"/>
        <end position="272"/>
    </location>
</feature>
<dbReference type="InterPro" id="IPR001611">
    <property type="entry name" value="Leu-rich_rpt"/>
</dbReference>
<dbReference type="Proteomes" id="UP001283361">
    <property type="component" value="Unassembled WGS sequence"/>
</dbReference>